<evidence type="ECO:0000313" key="2">
    <source>
        <dbReference type="EMBL" id="MBV6324580.1"/>
    </source>
</evidence>
<dbReference type="RefSeq" id="WP_217945498.1">
    <property type="nucleotide sequence ID" value="NZ_JAHTGR010000018.1"/>
</dbReference>
<dbReference type="AlphaFoldDB" id="A0AA41LAS6"/>
<dbReference type="Proteomes" id="UP001155901">
    <property type="component" value="Unassembled WGS sequence"/>
</dbReference>
<reference evidence="2" key="1">
    <citation type="submission" date="2021-07" db="EMBL/GenBank/DDBJ databases">
        <title>Characterization of violacein-producing bacteria and related species.</title>
        <authorList>
            <person name="Wilson H.S."/>
            <person name="De Leon M.E."/>
        </authorList>
    </citation>
    <scope>NUCLEOTIDE SEQUENCE</scope>
    <source>
        <strain evidence="2">HSC-15S17</strain>
    </source>
</reference>
<protein>
    <submittedName>
        <fullName evidence="2">Uncharacterized protein</fullName>
    </submittedName>
</protein>
<dbReference type="EMBL" id="JALJZU010000005">
    <property type="protein sequence ID" value="MCP2009287.1"/>
    <property type="molecule type" value="Genomic_DNA"/>
</dbReference>
<evidence type="ECO:0000256" key="1">
    <source>
        <dbReference type="SAM" id="MobiDB-lite"/>
    </source>
</evidence>
<dbReference type="EMBL" id="JAHTGR010000018">
    <property type="protein sequence ID" value="MBV6324580.1"/>
    <property type="molecule type" value="Genomic_DNA"/>
</dbReference>
<feature type="region of interest" description="Disordered" evidence="1">
    <location>
        <begin position="1"/>
        <end position="28"/>
    </location>
</feature>
<accession>A0AA41LAS6</accession>
<evidence type="ECO:0000313" key="4">
    <source>
        <dbReference type="Proteomes" id="UP001155901"/>
    </source>
</evidence>
<dbReference type="Proteomes" id="UP001162889">
    <property type="component" value="Unassembled WGS sequence"/>
</dbReference>
<evidence type="ECO:0000313" key="3">
    <source>
        <dbReference type="EMBL" id="MCP2009287.1"/>
    </source>
</evidence>
<reference evidence="3" key="2">
    <citation type="submission" date="2022-03" db="EMBL/GenBank/DDBJ databases">
        <title>Genome Encyclopedia of Bacteria and Archaea VI: Functional Genomics of Type Strains.</title>
        <authorList>
            <person name="Whitman W."/>
        </authorList>
    </citation>
    <scope>NUCLEOTIDE SEQUENCE</scope>
    <source>
        <strain evidence="3">HSC-15S17</strain>
    </source>
</reference>
<evidence type="ECO:0000313" key="5">
    <source>
        <dbReference type="Proteomes" id="UP001162889"/>
    </source>
</evidence>
<proteinExistence type="predicted"/>
<gene>
    <name evidence="2" type="ORF">KVP70_26990</name>
    <name evidence="3" type="ORF">L1274_003000</name>
</gene>
<organism evidence="2 4">
    <name type="scientific">Duganella violaceipulchra</name>
    <dbReference type="NCBI Taxonomy" id="2849652"/>
    <lineage>
        <taxon>Bacteria</taxon>
        <taxon>Pseudomonadati</taxon>
        <taxon>Pseudomonadota</taxon>
        <taxon>Betaproteobacteria</taxon>
        <taxon>Burkholderiales</taxon>
        <taxon>Oxalobacteraceae</taxon>
        <taxon>Telluria group</taxon>
        <taxon>Duganella</taxon>
    </lineage>
</organism>
<keyword evidence="5" id="KW-1185">Reference proteome</keyword>
<name>A0AA41LAS6_9BURK</name>
<comment type="caution">
    <text evidence="2">The sequence shown here is derived from an EMBL/GenBank/DDBJ whole genome shotgun (WGS) entry which is preliminary data.</text>
</comment>
<sequence length="190" mass="21507">MKRPRSPAPSQTMRGRIARNDGPDDDMPDILYADDPDDSLYALVLSIDDAFGSEDAQHQVYMLLDAAKVSWYRQLPDPLRPPELNGEALSSEVRLLECIQTPQHFARLRDDLLKNASQQLEESSWWMLTPVTYGLRAAINLEQFRPAATNPDPAGVGQPNSRHDVIHVLPRLFIPRNLHAQQLFALRAFL</sequence>